<dbReference type="AlphaFoldDB" id="A0AA48KZB5"/>
<evidence type="ECO:0000313" key="1">
    <source>
        <dbReference type="EMBL" id="BED92129.1"/>
    </source>
</evidence>
<organism evidence="1">
    <name type="scientific">Candidatus Improbicoccus pseudotrichonymphae</name>
    <dbReference type="NCBI Taxonomy" id="3033792"/>
    <lineage>
        <taxon>Bacteria</taxon>
        <taxon>Bacillati</taxon>
        <taxon>Bacillota</taxon>
        <taxon>Clostridia</taxon>
        <taxon>Candidatus Improbicoccus</taxon>
    </lineage>
</organism>
<dbReference type="KEGG" id="ips:CfP315_0716"/>
<proteinExistence type="predicted"/>
<dbReference type="EMBL" id="AP027924">
    <property type="protein sequence ID" value="BED92129.1"/>
    <property type="molecule type" value="Genomic_DNA"/>
</dbReference>
<dbReference type="Proteomes" id="UP001337580">
    <property type="component" value="Chromosome"/>
</dbReference>
<accession>A0AA48KZB5</accession>
<sequence>MDDIRINKFLIKTNTIKSIFSFFYIFNKQICENIIKKYSKKEYNDFQIKENNDLVLVSKNESCSDKILQDILENIKRIKIDGNDHNINVQNHTNFSGNFTKDIYKEITSSSKKVKNNQIRNLEVISNKNLNRNYFKNLNYFQEKKKSIRD</sequence>
<reference evidence="1" key="1">
    <citation type="journal article" date="2023" name="ISME J.">
        <title>Emergence of putative energy parasites within Clostridia revealed by genome analysis of a novel endosymbiotic clade.</title>
        <authorList>
            <person name="Takahashi K."/>
            <person name="Kuwahara H."/>
            <person name="Horikawa Y."/>
            <person name="Izawa K."/>
            <person name="Kato D."/>
            <person name="Inagaki T."/>
            <person name="Yuki M."/>
            <person name="Ohkuma M."/>
            <person name="Hongoh Y."/>
        </authorList>
    </citation>
    <scope>NUCLEOTIDE SEQUENCE</scope>
    <source>
        <strain evidence="1">CfP3-15</strain>
    </source>
</reference>
<protein>
    <submittedName>
        <fullName evidence="1">Uncharacterized protein</fullName>
    </submittedName>
</protein>
<gene>
    <name evidence="1" type="ORF">CfP315_0716</name>
</gene>
<name>A0AA48KZB5_9FIRM</name>